<sequence>MVFTITITPSTDMATIDAQKTAVQRDIHDLKNEENTVQGENNVHSDLDAIWVDPMERFPVEISSDIMLRCLPTPPQLPDPKDAPMILLNICHLQNKIALSTPALWTSVKLIDRWLGRAATRPLTLHCAGR</sequence>
<name>A0AAD7IKK7_9AGAR</name>
<evidence type="ECO:0000313" key="1">
    <source>
        <dbReference type="EMBL" id="KAJ7745198.1"/>
    </source>
</evidence>
<gene>
    <name evidence="1" type="ORF">DFH07DRAFT_833811</name>
</gene>
<organism evidence="1 2">
    <name type="scientific">Mycena maculata</name>
    <dbReference type="NCBI Taxonomy" id="230809"/>
    <lineage>
        <taxon>Eukaryota</taxon>
        <taxon>Fungi</taxon>
        <taxon>Dikarya</taxon>
        <taxon>Basidiomycota</taxon>
        <taxon>Agaricomycotina</taxon>
        <taxon>Agaricomycetes</taxon>
        <taxon>Agaricomycetidae</taxon>
        <taxon>Agaricales</taxon>
        <taxon>Marasmiineae</taxon>
        <taxon>Mycenaceae</taxon>
        <taxon>Mycena</taxon>
    </lineage>
</organism>
<proteinExistence type="predicted"/>
<protein>
    <submittedName>
        <fullName evidence="1">Uncharacterized protein</fullName>
    </submittedName>
</protein>
<comment type="caution">
    <text evidence="1">The sequence shown here is derived from an EMBL/GenBank/DDBJ whole genome shotgun (WGS) entry which is preliminary data.</text>
</comment>
<dbReference type="EMBL" id="JARJLG010000104">
    <property type="protein sequence ID" value="KAJ7745198.1"/>
    <property type="molecule type" value="Genomic_DNA"/>
</dbReference>
<reference evidence="1" key="1">
    <citation type="submission" date="2023-03" db="EMBL/GenBank/DDBJ databases">
        <title>Massive genome expansion in bonnet fungi (Mycena s.s.) driven by repeated elements and novel gene families across ecological guilds.</title>
        <authorList>
            <consortium name="Lawrence Berkeley National Laboratory"/>
            <person name="Harder C.B."/>
            <person name="Miyauchi S."/>
            <person name="Viragh M."/>
            <person name="Kuo A."/>
            <person name="Thoen E."/>
            <person name="Andreopoulos B."/>
            <person name="Lu D."/>
            <person name="Skrede I."/>
            <person name="Drula E."/>
            <person name="Henrissat B."/>
            <person name="Morin E."/>
            <person name="Kohler A."/>
            <person name="Barry K."/>
            <person name="LaButti K."/>
            <person name="Morin E."/>
            <person name="Salamov A."/>
            <person name="Lipzen A."/>
            <person name="Mereny Z."/>
            <person name="Hegedus B."/>
            <person name="Baldrian P."/>
            <person name="Stursova M."/>
            <person name="Weitz H."/>
            <person name="Taylor A."/>
            <person name="Grigoriev I.V."/>
            <person name="Nagy L.G."/>
            <person name="Martin F."/>
            <person name="Kauserud H."/>
        </authorList>
    </citation>
    <scope>NUCLEOTIDE SEQUENCE</scope>
    <source>
        <strain evidence="1">CBHHK188m</strain>
    </source>
</reference>
<keyword evidence="2" id="KW-1185">Reference proteome</keyword>
<evidence type="ECO:0000313" key="2">
    <source>
        <dbReference type="Proteomes" id="UP001215280"/>
    </source>
</evidence>
<accession>A0AAD7IKK7</accession>
<dbReference type="Proteomes" id="UP001215280">
    <property type="component" value="Unassembled WGS sequence"/>
</dbReference>
<dbReference type="AlphaFoldDB" id="A0AAD7IKK7"/>